<accession>A0A174TBJ6</accession>
<gene>
    <name evidence="1" type="ORF">ERS852520_02976</name>
</gene>
<reference evidence="1 2" key="1">
    <citation type="submission" date="2015-09" db="EMBL/GenBank/DDBJ databases">
        <authorList>
            <consortium name="Pathogen Informatics"/>
        </authorList>
    </citation>
    <scope>NUCLEOTIDE SEQUENCE [LARGE SCALE GENOMIC DNA]</scope>
    <source>
        <strain evidence="1 2">2789STDY5834908</strain>
    </source>
</reference>
<evidence type="ECO:0000313" key="1">
    <source>
        <dbReference type="EMBL" id="CUQ07343.1"/>
    </source>
</evidence>
<organism evidence="1 2">
    <name type="scientific">Anaerostipes hadrus</name>
    <dbReference type="NCBI Taxonomy" id="649756"/>
    <lineage>
        <taxon>Bacteria</taxon>
        <taxon>Bacillati</taxon>
        <taxon>Bacillota</taxon>
        <taxon>Clostridia</taxon>
        <taxon>Lachnospirales</taxon>
        <taxon>Lachnospiraceae</taxon>
        <taxon>Anaerostipes</taxon>
    </lineage>
</organism>
<evidence type="ECO:0000313" key="2">
    <source>
        <dbReference type="Proteomes" id="UP000095564"/>
    </source>
</evidence>
<dbReference type="RefSeq" id="WP_055161846.1">
    <property type="nucleotide sequence ID" value="NZ_CZAU01000039.1"/>
</dbReference>
<dbReference type="EMBL" id="CZAU01000039">
    <property type="protein sequence ID" value="CUQ07343.1"/>
    <property type="molecule type" value="Genomic_DNA"/>
</dbReference>
<dbReference type="Proteomes" id="UP000095564">
    <property type="component" value="Unassembled WGS sequence"/>
</dbReference>
<dbReference type="OrthoDB" id="1663583at2"/>
<name>A0A174TBJ6_ANAHA</name>
<protein>
    <recommendedName>
        <fullName evidence="3">PD-(D/E)XK nuclease family transposase</fullName>
    </recommendedName>
</protein>
<dbReference type="AlphaFoldDB" id="A0A174TBJ6"/>
<evidence type="ECO:0008006" key="3">
    <source>
        <dbReference type="Google" id="ProtNLM"/>
    </source>
</evidence>
<proteinExistence type="predicted"/>
<sequence length="317" mass="36450">MGNDLNNAMDSTEGNNQYDEAAKRILGNKEVLSHILANTVDEYKKMEPEDIIPLIESNPYISIVPVEPGLTNAEKTVNGERIIGFNTENSERYEGLIRFDVIFYVLTKDGKNKIIINVEAQRNENTTYPLLNRAIFYDCRVLASQKEREFSKSNYQDIKRTYSIWICMNTGENCMNHIHLVNDNIIGDHHWKGDIDIFNLIMIGVNDSCVPEADESKFHRFLCALFADPEKIPFQEKKDILNQEYNVWTPEIRKEVETMCNLSQTIAERAEIKGFDKGFNKGTIETLVALVKKNRLSITDAAEEANMTEEEFKKYLS</sequence>